<dbReference type="AlphaFoldDB" id="A0AAU9RQE9"/>
<feature type="chain" id="PRO_5043807137" description="GOLD domain-containing protein" evidence="10">
    <location>
        <begin position="23"/>
        <end position="216"/>
    </location>
</feature>
<feature type="domain" description="GOLD" evidence="11">
    <location>
        <begin position="32"/>
        <end position="151"/>
    </location>
</feature>
<evidence type="ECO:0000256" key="9">
    <source>
        <dbReference type="SAM" id="Phobius"/>
    </source>
</evidence>
<evidence type="ECO:0000256" key="6">
    <source>
        <dbReference type="ARBA" id="ARBA00023054"/>
    </source>
</evidence>
<dbReference type="Proteomes" id="UP000836841">
    <property type="component" value="Chromosome 2"/>
</dbReference>
<keyword evidence="7 9" id="KW-0472">Membrane</keyword>
<evidence type="ECO:0000256" key="8">
    <source>
        <dbReference type="RuleBase" id="RU003827"/>
    </source>
</evidence>
<dbReference type="InterPro" id="IPR015720">
    <property type="entry name" value="Emp24-like"/>
</dbReference>
<dbReference type="PANTHER" id="PTHR22811">
    <property type="entry name" value="TRANSMEMBRANE EMP24 DOMAIN-CONTAINING PROTEIN"/>
    <property type="match status" value="1"/>
</dbReference>
<feature type="transmembrane region" description="Helical" evidence="9">
    <location>
        <begin position="184"/>
        <end position="204"/>
    </location>
</feature>
<accession>A0AAU9RQE9</accession>
<keyword evidence="13" id="KW-1185">Reference proteome</keyword>
<organism evidence="12 13">
    <name type="scientific">Thlaspi arvense</name>
    <name type="common">Field penny-cress</name>
    <dbReference type="NCBI Taxonomy" id="13288"/>
    <lineage>
        <taxon>Eukaryota</taxon>
        <taxon>Viridiplantae</taxon>
        <taxon>Streptophyta</taxon>
        <taxon>Embryophyta</taxon>
        <taxon>Tracheophyta</taxon>
        <taxon>Spermatophyta</taxon>
        <taxon>Magnoliopsida</taxon>
        <taxon>eudicotyledons</taxon>
        <taxon>Gunneridae</taxon>
        <taxon>Pentapetalae</taxon>
        <taxon>rosids</taxon>
        <taxon>malvids</taxon>
        <taxon>Brassicales</taxon>
        <taxon>Brassicaceae</taxon>
        <taxon>Thlaspideae</taxon>
        <taxon>Thlaspi</taxon>
    </lineage>
</organism>
<evidence type="ECO:0000256" key="10">
    <source>
        <dbReference type="SAM" id="SignalP"/>
    </source>
</evidence>
<proteinExistence type="inferred from homology"/>
<evidence type="ECO:0000256" key="7">
    <source>
        <dbReference type="ARBA" id="ARBA00023136"/>
    </source>
</evidence>
<evidence type="ECO:0000256" key="3">
    <source>
        <dbReference type="ARBA" id="ARBA00022692"/>
    </source>
</evidence>
<protein>
    <recommendedName>
        <fullName evidence="11">GOLD domain-containing protein</fullName>
    </recommendedName>
</protein>
<evidence type="ECO:0000313" key="13">
    <source>
        <dbReference type="Proteomes" id="UP000836841"/>
    </source>
</evidence>
<dbReference type="Pfam" id="PF01105">
    <property type="entry name" value="EMP24_GP25L"/>
    <property type="match status" value="1"/>
</dbReference>
<dbReference type="PROSITE" id="PS50866">
    <property type="entry name" value="GOLD"/>
    <property type="match status" value="1"/>
</dbReference>
<dbReference type="SMART" id="SM01190">
    <property type="entry name" value="EMP24_GP25L"/>
    <property type="match status" value="1"/>
</dbReference>
<reference evidence="12 13" key="1">
    <citation type="submission" date="2022-03" db="EMBL/GenBank/DDBJ databases">
        <authorList>
            <person name="Nunn A."/>
            <person name="Chopra R."/>
            <person name="Nunn A."/>
            <person name="Contreras Garrido A."/>
        </authorList>
    </citation>
    <scope>NUCLEOTIDE SEQUENCE [LARGE SCALE GENOMIC DNA]</scope>
</reference>
<evidence type="ECO:0000256" key="2">
    <source>
        <dbReference type="ARBA" id="ARBA00007104"/>
    </source>
</evidence>
<keyword evidence="4 10" id="KW-0732">Signal</keyword>
<gene>
    <name evidence="12" type="ORF">TAV2_LOCUS5446</name>
</gene>
<evidence type="ECO:0000259" key="11">
    <source>
        <dbReference type="PROSITE" id="PS50866"/>
    </source>
</evidence>
<keyword evidence="6" id="KW-0175">Coiled coil</keyword>
<evidence type="ECO:0000256" key="1">
    <source>
        <dbReference type="ARBA" id="ARBA00004479"/>
    </source>
</evidence>
<dbReference type="GO" id="GO:0016020">
    <property type="term" value="C:membrane"/>
    <property type="evidence" value="ECO:0007669"/>
    <property type="project" value="UniProtKB-SubCell"/>
</dbReference>
<feature type="signal peptide" evidence="10">
    <location>
        <begin position="1"/>
        <end position="22"/>
    </location>
</feature>
<evidence type="ECO:0000313" key="12">
    <source>
        <dbReference type="EMBL" id="CAH2045640.1"/>
    </source>
</evidence>
<name>A0AAU9RQE9_THLAR</name>
<sequence length="216" mass="24467">MDLRKSSILILILTLLSPRTLSMRYELRSGQTKCISEDTHANSISVGKYFIVNPNEGHPLPDSHKITVKVMPAEGTTMKHEADNVEAGQFSFTAFETGTHYTCISAVAHKPETTLTVDFDWRSGVHSAHSKDWSKLAKKSQVEMMELSVKGLFETINSIHEEMFYLRRSEEDMLELNRSTNSKMAWLSLLSLGVSLSVAGLQFWHLKSFFQKKKLI</sequence>
<comment type="similarity">
    <text evidence="2 8">Belongs to the EMP24/GP25L family.</text>
</comment>
<dbReference type="EMBL" id="OU466858">
    <property type="protein sequence ID" value="CAH2045640.1"/>
    <property type="molecule type" value="Genomic_DNA"/>
</dbReference>
<keyword evidence="3 8" id="KW-0812">Transmembrane</keyword>
<evidence type="ECO:0000256" key="4">
    <source>
        <dbReference type="ARBA" id="ARBA00022729"/>
    </source>
</evidence>
<dbReference type="InterPro" id="IPR009038">
    <property type="entry name" value="GOLD_dom"/>
</dbReference>
<evidence type="ECO:0000256" key="5">
    <source>
        <dbReference type="ARBA" id="ARBA00022989"/>
    </source>
</evidence>
<comment type="subcellular location">
    <subcellularLocation>
        <location evidence="1 8">Membrane</location>
        <topology evidence="1 8">Single-pass type I membrane protein</topology>
    </subcellularLocation>
</comment>
<keyword evidence="5 9" id="KW-1133">Transmembrane helix</keyword>